<evidence type="ECO:0000256" key="6">
    <source>
        <dbReference type="ARBA" id="ARBA00023136"/>
    </source>
</evidence>
<keyword evidence="3 7" id="KW-0813">Transport</keyword>
<dbReference type="GO" id="GO:0005886">
    <property type="term" value="C:plasma membrane"/>
    <property type="evidence" value="ECO:0007669"/>
    <property type="project" value="TreeGrafter"/>
</dbReference>
<feature type="transmembrane region" description="Helical" evidence="8">
    <location>
        <begin position="198"/>
        <end position="218"/>
    </location>
</feature>
<feature type="transmembrane region" description="Helical" evidence="8">
    <location>
        <begin position="100"/>
        <end position="127"/>
    </location>
</feature>
<dbReference type="GO" id="GO:0022857">
    <property type="term" value="F:transmembrane transporter activity"/>
    <property type="evidence" value="ECO:0007669"/>
    <property type="project" value="InterPro"/>
</dbReference>
<comment type="similarity">
    <text evidence="2 7">Belongs to the purine-cytosine permease (2.A.39) family.</text>
</comment>
<dbReference type="AlphaFoldDB" id="A0A5C3QE96"/>
<feature type="transmembrane region" description="Helical" evidence="8">
    <location>
        <begin position="139"/>
        <end position="159"/>
    </location>
</feature>
<feature type="transmembrane region" description="Helical" evidence="8">
    <location>
        <begin position="238"/>
        <end position="259"/>
    </location>
</feature>
<evidence type="ECO:0000313" key="10">
    <source>
        <dbReference type="Proteomes" id="UP000305067"/>
    </source>
</evidence>
<keyword evidence="5 8" id="KW-1133">Transmembrane helix</keyword>
<dbReference type="OrthoDB" id="2116389at2759"/>
<feature type="transmembrane region" description="Helical" evidence="8">
    <location>
        <begin position="295"/>
        <end position="317"/>
    </location>
</feature>
<comment type="subcellular location">
    <subcellularLocation>
        <location evidence="1">Membrane</location>
        <topology evidence="1">Multi-pass membrane protein</topology>
    </subcellularLocation>
</comment>
<gene>
    <name evidence="9" type="ORF">BDV98DRAFT_509286</name>
</gene>
<feature type="transmembrane region" description="Helical" evidence="8">
    <location>
        <begin position="62"/>
        <end position="80"/>
    </location>
</feature>
<feature type="transmembrane region" description="Helical" evidence="8">
    <location>
        <begin position="32"/>
        <end position="55"/>
    </location>
</feature>
<evidence type="ECO:0000313" key="9">
    <source>
        <dbReference type="EMBL" id="TFL00386.1"/>
    </source>
</evidence>
<protein>
    <submittedName>
        <fullName evidence="9">Cytosine-purine permease</fullName>
    </submittedName>
</protein>
<name>A0A5C3QE96_9AGAR</name>
<evidence type="ECO:0000256" key="3">
    <source>
        <dbReference type="ARBA" id="ARBA00022448"/>
    </source>
</evidence>
<evidence type="ECO:0000256" key="1">
    <source>
        <dbReference type="ARBA" id="ARBA00004141"/>
    </source>
</evidence>
<keyword evidence="10" id="KW-1185">Reference proteome</keyword>
<dbReference type="PANTHER" id="PTHR31806:SF5">
    <property type="entry name" value="PURINE-CYTOSINE PERMEASE FCY21"/>
    <property type="match status" value="1"/>
</dbReference>
<dbReference type="Pfam" id="PF02133">
    <property type="entry name" value="Transp_cyt_pur"/>
    <property type="match status" value="1"/>
</dbReference>
<evidence type="ECO:0000256" key="4">
    <source>
        <dbReference type="ARBA" id="ARBA00022692"/>
    </source>
</evidence>
<keyword evidence="6 7" id="KW-0472">Membrane</keyword>
<dbReference type="EMBL" id="ML178829">
    <property type="protein sequence ID" value="TFL00386.1"/>
    <property type="molecule type" value="Genomic_DNA"/>
</dbReference>
<dbReference type="STRING" id="1884261.A0A5C3QE96"/>
<evidence type="ECO:0000256" key="5">
    <source>
        <dbReference type="ARBA" id="ARBA00022989"/>
    </source>
</evidence>
<dbReference type="Gene3D" id="1.10.4160.10">
    <property type="entry name" value="Hydantoin permease"/>
    <property type="match status" value="1"/>
</dbReference>
<feature type="transmembrane region" description="Helical" evidence="8">
    <location>
        <begin position="437"/>
        <end position="456"/>
    </location>
</feature>
<reference evidence="9 10" key="1">
    <citation type="journal article" date="2019" name="Nat. Ecol. Evol.">
        <title>Megaphylogeny resolves global patterns of mushroom evolution.</title>
        <authorList>
            <person name="Varga T."/>
            <person name="Krizsan K."/>
            <person name="Foldi C."/>
            <person name="Dima B."/>
            <person name="Sanchez-Garcia M."/>
            <person name="Sanchez-Ramirez S."/>
            <person name="Szollosi G.J."/>
            <person name="Szarkandi J.G."/>
            <person name="Papp V."/>
            <person name="Albert L."/>
            <person name="Andreopoulos W."/>
            <person name="Angelini C."/>
            <person name="Antonin V."/>
            <person name="Barry K.W."/>
            <person name="Bougher N.L."/>
            <person name="Buchanan P."/>
            <person name="Buyck B."/>
            <person name="Bense V."/>
            <person name="Catcheside P."/>
            <person name="Chovatia M."/>
            <person name="Cooper J."/>
            <person name="Damon W."/>
            <person name="Desjardin D."/>
            <person name="Finy P."/>
            <person name="Geml J."/>
            <person name="Haridas S."/>
            <person name="Hughes K."/>
            <person name="Justo A."/>
            <person name="Karasinski D."/>
            <person name="Kautmanova I."/>
            <person name="Kiss B."/>
            <person name="Kocsube S."/>
            <person name="Kotiranta H."/>
            <person name="LaButti K.M."/>
            <person name="Lechner B.E."/>
            <person name="Liimatainen K."/>
            <person name="Lipzen A."/>
            <person name="Lukacs Z."/>
            <person name="Mihaltcheva S."/>
            <person name="Morgado L.N."/>
            <person name="Niskanen T."/>
            <person name="Noordeloos M.E."/>
            <person name="Ohm R.A."/>
            <person name="Ortiz-Santana B."/>
            <person name="Ovrebo C."/>
            <person name="Racz N."/>
            <person name="Riley R."/>
            <person name="Savchenko A."/>
            <person name="Shiryaev A."/>
            <person name="Soop K."/>
            <person name="Spirin V."/>
            <person name="Szebenyi C."/>
            <person name="Tomsovsky M."/>
            <person name="Tulloss R.E."/>
            <person name="Uehling J."/>
            <person name="Grigoriev I.V."/>
            <person name="Vagvolgyi C."/>
            <person name="Papp T."/>
            <person name="Martin F.M."/>
            <person name="Miettinen O."/>
            <person name="Hibbett D.S."/>
            <person name="Nagy L.G."/>
        </authorList>
    </citation>
    <scope>NUCLEOTIDE SEQUENCE [LARGE SCALE GENOMIC DNA]</scope>
    <source>
        <strain evidence="9 10">CBS 309.79</strain>
    </source>
</reference>
<feature type="transmembrane region" description="Helical" evidence="8">
    <location>
        <begin position="403"/>
        <end position="425"/>
    </location>
</feature>
<keyword evidence="4 8" id="KW-0812">Transmembrane</keyword>
<dbReference type="InterPro" id="IPR001248">
    <property type="entry name" value="Pur-cyt_permease"/>
</dbReference>
<dbReference type="PIRSF" id="PIRSF002744">
    <property type="entry name" value="Pur-cyt_permease"/>
    <property type="match status" value="1"/>
</dbReference>
<proteinExistence type="inferred from homology"/>
<feature type="transmembrane region" description="Helical" evidence="8">
    <location>
        <begin position="165"/>
        <end position="186"/>
    </location>
</feature>
<dbReference type="InterPro" id="IPR026030">
    <property type="entry name" value="Pur-cyt_permease_Fcy2/21/22"/>
</dbReference>
<evidence type="ECO:0000256" key="2">
    <source>
        <dbReference type="ARBA" id="ARBA00008974"/>
    </source>
</evidence>
<evidence type="ECO:0000256" key="7">
    <source>
        <dbReference type="PIRNR" id="PIRNR002744"/>
    </source>
</evidence>
<dbReference type="Proteomes" id="UP000305067">
    <property type="component" value="Unassembled WGS sequence"/>
</dbReference>
<organism evidence="9 10">
    <name type="scientific">Pterulicium gracile</name>
    <dbReference type="NCBI Taxonomy" id="1884261"/>
    <lineage>
        <taxon>Eukaryota</taxon>
        <taxon>Fungi</taxon>
        <taxon>Dikarya</taxon>
        <taxon>Basidiomycota</taxon>
        <taxon>Agaricomycotina</taxon>
        <taxon>Agaricomycetes</taxon>
        <taxon>Agaricomycetidae</taxon>
        <taxon>Agaricales</taxon>
        <taxon>Pleurotineae</taxon>
        <taxon>Pterulaceae</taxon>
        <taxon>Pterulicium</taxon>
    </lineage>
</organism>
<evidence type="ECO:0000256" key="8">
    <source>
        <dbReference type="SAM" id="Phobius"/>
    </source>
</evidence>
<feature type="transmembrane region" description="Helical" evidence="8">
    <location>
        <begin position="360"/>
        <end position="382"/>
    </location>
</feature>
<feature type="transmembrane region" description="Helical" evidence="8">
    <location>
        <begin position="329"/>
        <end position="348"/>
    </location>
</feature>
<sequence length="470" mass="50773">MSRKLLDYGVEMRGIHPVPLEERTDSNCSRLFFIWSALGVSILPFSTGAMGPLAFGLNARDSCLVILFFNLITSIPPAYIGTWGPKLGLRQMVHARYSFGYYGAIIPALLNALTLVGFAILSVILAGQTLASARDDGNLSRSVGIVIISFISFLLSLFGYKFISWFGRVMSFHMCITLIIAFAIGGKQLEDPLINPPATASAILSFGSAVAGFTLSLATLSMDYSFCMRPEISSWRIFLFKFMGIFFPVAAFMFLGAILSAASLANAEWQAGYVNGNVGGMLAAVLRPAGDFGKVLVVMLSLSLTNGVTACLYSTSLSFQTFLPILSRVPRVVFSGVMIAIVVPLGILASSKFQETLTNFLALIASWVAVFASIIIVEHLIFRRSFSAYDISHWDSPRRLPSGLSALAAGAVGIGLSVPCINQVWYVGSIAEHSGDIGWEVAFVASALVYVPLRVVERRWFLGRSGLEAD</sequence>
<accession>A0A5C3QE96</accession>
<dbReference type="PANTHER" id="PTHR31806">
    <property type="entry name" value="PURINE-CYTOSINE PERMEASE FCY2-RELATED"/>
    <property type="match status" value="1"/>
</dbReference>